<accession>A0A9X2L202</accession>
<dbReference type="PROSITE" id="PS51257">
    <property type="entry name" value="PROKAR_LIPOPROTEIN"/>
    <property type="match status" value="1"/>
</dbReference>
<evidence type="ECO:0000259" key="2">
    <source>
        <dbReference type="Pfam" id="PF01433"/>
    </source>
</evidence>
<dbReference type="Gene3D" id="1.10.390.10">
    <property type="entry name" value="Neutral Protease Domain 2"/>
    <property type="match status" value="1"/>
</dbReference>
<keyword evidence="1" id="KW-0732">Signal</keyword>
<dbReference type="GO" id="GO:0042277">
    <property type="term" value="F:peptide binding"/>
    <property type="evidence" value="ECO:0007669"/>
    <property type="project" value="TreeGrafter"/>
</dbReference>
<dbReference type="GO" id="GO:0005737">
    <property type="term" value="C:cytoplasm"/>
    <property type="evidence" value="ECO:0007669"/>
    <property type="project" value="TreeGrafter"/>
</dbReference>
<dbReference type="InterPro" id="IPR050344">
    <property type="entry name" value="Peptidase_M1_aminopeptidases"/>
</dbReference>
<feature type="domain" description="Peptidase M1 membrane alanine aminopeptidase" evidence="2">
    <location>
        <begin position="364"/>
        <end position="573"/>
    </location>
</feature>
<dbReference type="SUPFAM" id="SSF55486">
    <property type="entry name" value="Metalloproteases ('zincins'), catalytic domain"/>
    <property type="match status" value="1"/>
</dbReference>
<feature type="signal peptide" evidence="1">
    <location>
        <begin position="1"/>
        <end position="20"/>
    </location>
</feature>
<feature type="chain" id="PRO_5040849399" evidence="1">
    <location>
        <begin position="21"/>
        <end position="669"/>
    </location>
</feature>
<proteinExistence type="predicted"/>
<sequence length="669" mass="75740">MKSSLSGFLIFIIAAFTACSSTKTTTSPATSDATEQSFKPERPIPYEIEEPWDFKQAVADGFRSYNGTPGPNYFTNTYSYKIDTELVPADTMLYGEADITYTNNSPDTLNYILFELAQNLHKEGVPRKEIVEITGGMNITRVSIGGEDIAGMKRSRPTYVVQGTNLVVYPNERIFPGQTTELEIDWNFKVPQAGASGRMGYSRNNLYFIAYWFPHVATYDDVHGWFGDDFTGNAEFYHDFGDYEISITAPEQWLVMSTGEFLNPEEVLVPAVLDRYNSGQESDSVISVVEINDFGSSTVSGEDGTLTWRFKAEKVRDVAFSATSQSQWDAMRTPVGDVDGDGSEDYSLINAFWRESAPLWEDAADYTAHSISFLSDYTGIPYPWPHMTSVEGAGIIGGGMEFPMMTVMGSYNNPNPNIPLSQKKQALYNVTAHEIAHMWIPMIVSNNERRHAWMDEGATTFHEAHARWDKFPDSFSRLDEFNSYLPIAGSYLEGEIMRWSDYHYPGPAYGVASYPKPATVLIALQGVLGDDLFKEAWTSFMDRWAYKHPTPYDMFNTFEDVSGRELDWFWRSWYFETWTLDQTIADVTQREDEATITIKDLGKVVMPVDLTITFEDGSETTTRIGVEDWMMGKRTTSVTIDAPAIISRVEIDADHYFPDTNRENNIWVR</sequence>
<dbReference type="GO" id="GO:0008270">
    <property type="term" value="F:zinc ion binding"/>
    <property type="evidence" value="ECO:0007669"/>
    <property type="project" value="InterPro"/>
</dbReference>
<evidence type="ECO:0000313" key="4">
    <source>
        <dbReference type="Proteomes" id="UP001139125"/>
    </source>
</evidence>
<dbReference type="AlphaFoldDB" id="A0A9X2L202"/>
<comment type="caution">
    <text evidence="3">The sequence shown here is derived from an EMBL/GenBank/DDBJ whole genome shotgun (WGS) entry which is preliminary data.</text>
</comment>
<keyword evidence="4" id="KW-1185">Reference proteome</keyword>
<protein>
    <submittedName>
        <fullName evidence="3">M1 family metallopeptidase</fullName>
    </submittedName>
</protein>
<dbReference type="Pfam" id="PF01433">
    <property type="entry name" value="Peptidase_M1"/>
    <property type="match status" value="1"/>
</dbReference>
<dbReference type="GO" id="GO:0005615">
    <property type="term" value="C:extracellular space"/>
    <property type="evidence" value="ECO:0007669"/>
    <property type="project" value="TreeGrafter"/>
</dbReference>
<dbReference type="PANTHER" id="PTHR11533">
    <property type="entry name" value="PROTEASE M1 ZINC METALLOPROTEASE"/>
    <property type="match status" value="1"/>
</dbReference>
<dbReference type="Proteomes" id="UP001139125">
    <property type="component" value="Unassembled WGS sequence"/>
</dbReference>
<dbReference type="GO" id="GO:0070006">
    <property type="term" value="F:metalloaminopeptidase activity"/>
    <property type="evidence" value="ECO:0007669"/>
    <property type="project" value="TreeGrafter"/>
</dbReference>
<gene>
    <name evidence="3" type="ORF">NM125_04040</name>
</gene>
<dbReference type="RefSeq" id="WP_255133114.1">
    <property type="nucleotide sequence ID" value="NZ_JANDBC010000001.1"/>
</dbReference>
<reference evidence="3" key="1">
    <citation type="submission" date="2022-06" db="EMBL/GenBank/DDBJ databases">
        <title>Gracilimonas sp. CAU 1638 isolated from sea sediment.</title>
        <authorList>
            <person name="Kim W."/>
        </authorList>
    </citation>
    <scope>NUCLEOTIDE SEQUENCE</scope>
    <source>
        <strain evidence="3">CAU 1638</strain>
    </source>
</reference>
<dbReference type="GO" id="GO:0016020">
    <property type="term" value="C:membrane"/>
    <property type="evidence" value="ECO:0007669"/>
    <property type="project" value="TreeGrafter"/>
</dbReference>
<evidence type="ECO:0000313" key="3">
    <source>
        <dbReference type="EMBL" id="MCP9290754.1"/>
    </source>
</evidence>
<evidence type="ECO:0000256" key="1">
    <source>
        <dbReference type="SAM" id="SignalP"/>
    </source>
</evidence>
<dbReference type="CDD" id="cd09604">
    <property type="entry name" value="M1_APN_like"/>
    <property type="match status" value="1"/>
</dbReference>
<dbReference type="InterPro" id="IPR014782">
    <property type="entry name" value="Peptidase_M1_dom"/>
</dbReference>
<name>A0A9X2L202_9BACT</name>
<dbReference type="EMBL" id="JANDBC010000001">
    <property type="protein sequence ID" value="MCP9290754.1"/>
    <property type="molecule type" value="Genomic_DNA"/>
</dbReference>
<dbReference type="GO" id="GO:0043171">
    <property type="term" value="P:peptide catabolic process"/>
    <property type="evidence" value="ECO:0007669"/>
    <property type="project" value="TreeGrafter"/>
</dbReference>
<dbReference type="InterPro" id="IPR027268">
    <property type="entry name" value="Peptidase_M4/M1_CTD_sf"/>
</dbReference>
<organism evidence="3 4">
    <name type="scientific">Gracilimonas sediminicola</name>
    <dbReference type="NCBI Taxonomy" id="2952158"/>
    <lineage>
        <taxon>Bacteria</taxon>
        <taxon>Pseudomonadati</taxon>
        <taxon>Balneolota</taxon>
        <taxon>Balneolia</taxon>
        <taxon>Balneolales</taxon>
        <taxon>Balneolaceae</taxon>
        <taxon>Gracilimonas</taxon>
    </lineage>
</organism>
<dbReference type="PANTHER" id="PTHR11533:SF174">
    <property type="entry name" value="PUROMYCIN-SENSITIVE AMINOPEPTIDASE-RELATED"/>
    <property type="match status" value="1"/>
</dbReference>